<gene>
    <name evidence="1" type="ORF">E1A91_A04G061900v1</name>
</gene>
<sequence>MQIAQNASVFLASGQKVVLASSLHASRFFFGYAAIYYQEHPGLTWRHHKPCWYINCLKQVDFKERNHSLVHPFVQWNFSWAISLQGYSGFDMVSSRTMQVCELSQTVRFRSFSLIHRL</sequence>
<reference evidence="1 2" key="1">
    <citation type="submission" date="2019-07" db="EMBL/GenBank/DDBJ databases">
        <title>WGS assembly of Gossypium mustelinum.</title>
        <authorList>
            <person name="Chen Z.J."/>
            <person name="Sreedasyam A."/>
            <person name="Ando A."/>
            <person name="Song Q."/>
            <person name="De L."/>
            <person name="Hulse-Kemp A."/>
            <person name="Ding M."/>
            <person name="Ye W."/>
            <person name="Kirkbride R."/>
            <person name="Jenkins J."/>
            <person name="Plott C."/>
            <person name="Lovell J."/>
            <person name="Lin Y.-M."/>
            <person name="Vaughn R."/>
            <person name="Liu B."/>
            <person name="Li W."/>
            <person name="Simpson S."/>
            <person name="Scheffler B."/>
            <person name="Saski C."/>
            <person name="Grover C."/>
            <person name="Hu G."/>
            <person name="Conover J."/>
            <person name="Carlson J."/>
            <person name="Shu S."/>
            <person name="Boston L."/>
            <person name="Williams M."/>
            <person name="Peterson D."/>
            <person name="Mcgee K."/>
            <person name="Jones D."/>
            <person name="Wendel J."/>
            <person name="Stelly D."/>
            <person name="Grimwood J."/>
            <person name="Schmutz J."/>
        </authorList>
    </citation>
    <scope>NUCLEOTIDE SEQUENCE [LARGE SCALE GENOMIC DNA]</scope>
    <source>
        <strain evidence="1">1408120.09</strain>
    </source>
</reference>
<dbReference type="EMBL" id="CM017639">
    <property type="protein sequence ID" value="TYJ39328.1"/>
    <property type="molecule type" value="Genomic_DNA"/>
</dbReference>
<accession>A0A5D2ZKW4</accession>
<dbReference type="Proteomes" id="UP000323597">
    <property type="component" value="Chromosome A04"/>
</dbReference>
<protein>
    <submittedName>
        <fullName evidence="1">Uncharacterized protein</fullName>
    </submittedName>
</protein>
<organism evidence="1 2">
    <name type="scientific">Gossypium mustelinum</name>
    <name type="common">Cotton</name>
    <name type="synonym">Gossypium caicoense</name>
    <dbReference type="NCBI Taxonomy" id="34275"/>
    <lineage>
        <taxon>Eukaryota</taxon>
        <taxon>Viridiplantae</taxon>
        <taxon>Streptophyta</taxon>
        <taxon>Embryophyta</taxon>
        <taxon>Tracheophyta</taxon>
        <taxon>Spermatophyta</taxon>
        <taxon>Magnoliopsida</taxon>
        <taxon>eudicotyledons</taxon>
        <taxon>Gunneridae</taxon>
        <taxon>Pentapetalae</taxon>
        <taxon>rosids</taxon>
        <taxon>malvids</taxon>
        <taxon>Malvales</taxon>
        <taxon>Malvaceae</taxon>
        <taxon>Malvoideae</taxon>
        <taxon>Gossypium</taxon>
    </lineage>
</organism>
<name>A0A5D2ZKW4_GOSMU</name>
<keyword evidence="2" id="KW-1185">Reference proteome</keyword>
<evidence type="ECO:0000313" key="1">
    <source>
        <dbReference type="EMBL" id="TYJ39328.1"/>
    </source>
</evidence>
<evidence type="ECO:0000313" key="2">
    <source>
        <dbReference type="Proteomes" id="UP000323597"/>
    </source>
</evidence>
<proteinExistence type="predicted"/>
<dbReference type="AlphaFoldDB" id="A0A5D2ZKW4"/>